<evidence type="ECO:0000313" key="3">
    <source>
        <dbReference type="EMBL" id="KAG0462036.1"/>
    </source>
</evidence>
<dbReference type="Proteomes" id="UP000639772">
    <property type="component" value="Chromosome 11"/>
</dbReference>
<dbReference type="EMBL" id="JADCNL010000011">
    <property type="protein sequence ID" value="KAG0460605.1"/>
    <property type="molecule type" value="Genomic_DNA"/>
</dbReference>
<dbReference type="Proteomes" id="UP000636800">
    <property type="component" value="Chromosome 11"/>
</dbReference>
<organism evidence="3 5">
    <name type="scientific">Vanilla planifolia</name>
    <name type="common">Vanilla</name>
    <dbReference type="NCBI Taxonomy" id="51239"/>
    <lineage>
        <taxon>Eukaryota</taxon>
        <taxon>Viridiplantae</taxon>
        <taxon>Streptophyta</taxon>
        <taxon>Embryophyta</taxon>
        <taxon>Tracheophyta</taxon>
        <taxon>Spermatophyta</taxon>
        <taxon>Magnoliopsida</taxon>
        <taxon>Liliopsida</taxon>
        <taxon>Asparagales</taxon>
        <taxon>Orchidaceae</taxon>
        <taxon>Vanilloideae</taxon>
        <taxon>Vanilleae</taxon>
        <taxon>Vanilla</taxon>
    </lineage>
</organism>
<sequence>METPSSMRRVTRSKTSALSQKTKQEETSSMSRNSVNHERLALLDITNDSPVNGLATEKTPLPSVMKNGGLSKTTPGSGEALLRGQVKILLEKVEEDAEFVNKLSTRNRAPFLLELGILPLSPALLAAPTPANTPQVFNNSEPSKEAADVFSAFIKDIPMPLPQVVETLKPEESLDSQECAINRALLFDSPGKSETADISSNISSSLTYQGSKASRRSAISTDDDNSSIWSIQANASGCSDDEEEIKDSEEEENDSSKEPEEEKECLDGFVDDLCEVLKKITVEENGDLRLPQFAGKHTRFLYNSEGEYEGEEEISVVGNTRSPNVMLLKGLPVPEGKHLRFHEEDEA</sequence>
<feature type="region of interest" description="Disordered" evidence="1">
    <location>
        <begin position="1"/>
        <end position="37"/>
    </location>
</feature>
<feature type="compositionally biased region" description="Acidic residues" evidence="1">
    <location>
        <begin position="239"/>
        <end position="253"/>
    </location>
</feature>
<dbReference type="OrthoDB" id="162989at2759"/>
<dbReference type="PANTHER" id="PTHR47512:SF3">
    <property type="entry name" value="CHALCONE-FLAVONONE ISOMERASE FAMILY PROTEIN"/>
    <property type="match status" value="1"/>
</dbReference>
<dbReference type="AlphaFoldDB" id="A0A835PX14"/>
<name>A0A835PX14_VANPL</name>
<dbReference type="EMBL" id="JADCNM010000011">
    <property type="protein sequence ID" value="KAG0462036.1"/>
    <property type="molecule type" value="Genomic_DNA"/>
</dbReference>
<keyword evidence="4" id="KW-1185">Reference proteome</keyword>
<evidence type="ECO:0000256" key="1">
    <source>
        <dbReference type="SAM" id="MobiDB-lite"/>
    </source>
</evidence>
<feature type="compositionally biased region" description="Polar residues" evidence="1">
    <location>
        <begin position="1"/>
        <end position="34"/>
    </location>
</feature>
<feature type="region of interest" description="Disordered" evidence="1">
    <location>
        <begin position="49"/>
        <end position="76"/>
    </location>
</feature>
<evidence type="ECO:0008006" key="6">
    <source>
        <dbReference type="Google" id="ProtNLM"/>
    </source>
</evidence>
<evidence type="ECO:0000313" key="5">
    <source>
        <dbReference type="Proteomes" id="UP000639772"/>
    </source>
</evidence>
<gene>
    <name evidence="3" type="ORF">HPP92_020512</name>
    <name evidence="2" type="ORF">HPP92_020902</name>
</gene>
<reference evidence="4 5" key="1">
    <citation type="journal article" date="2020" name="Nat. Food">
        <title>A phased Vanilla planifolia genome enables genetic improvement of flavour and production.</title>
        <authorList>
            <person name="Hasing T."/>
            <person name="Tang H."/>
            <person name="Brym M."/>
            <person name="Khazi F."/>
            <person name="Huang T."/>
            <person name="Chambers A.H."/>
        </authorList>
    </citation>
    <scope>NUCLEOTIDE SEQUENCE [LARGE SCALE GENOMIC DNA]</scope>
    <source>
        <tissue evidence="3">Leaf</tissue>
    </source>
</reference>
<accession>A0A835PX14</accession>
<feature type="region of interest" description="Disordered" evidence="1">
    <location>
        <begin position="233"/>
        <end position="264"/>
    </location>
</feature>
<proteinExistence type="predicted"/>
<comment type="caution">
    <text evidence="3">The sequence shown here is derived from an EMBL/GenBank/DDBJ whole genome shotgun (WGS) entry which is preliminary data.</text>
</comment>
<evidence type="ECO:0000313" key="4">
    <source>
        <dbReference type="Proteomes" id="UP000636800"/>
    </source>
</evidence>
<protein>
    <recommendedName>
        <fullName evidence="6">Chalcone-flavanone isomerase family protein</fullName>
    </recommendedName>
</protein>
<evidence type="ECO:0000313" key="2">
    <source>
        <dbReference type="EMBL" id="KAG0460605.1"/>
    </source>
</evidence>
<dbReference type="PANTHER" id="PTHR47512">
    <property type="entry name" value="EXPRESSED PROTEIN"/>
    <property type="match status" value="1"/>
</dbReference>